<protein>
    <submittedName>
        <fullName evidence="4">Similar to Saccharomyces cerevisiae YLR319C BUD6 Actin-and formin-interacting protein, involved in actin cable nucleation and polarized cell growth</fullName>
    </submittedName>
</protein>
<dbReference type="InterPro" id="IPR051825">
    <property type="entry name" value="SRCIN1"/>
</dbReference>
<dbReference type="Proteomes" id="UP000242525">
    <property type="component" value="Unassembled WGS sequence"/>
</dbReference>
<feature type="compositionally biased region" description="Polar residues" evidence="2">
    <location>
        <begin position="1060"/>
        <end position="1070"/>
    </location>
</feature>
<dbReference type="SMART" id="SM00806">
    <property type="entry name" value="AIP3"/>
    <property type="match status" value="1"/>
</dbReference>
<feature type="compositionally biased region" description="Polar residues" evidence="2">
    <location>
        <begin position="289"/>
        <end position="340"/>
    </location>
</feature>
<feature type="compositionally biased region" description="Low complexity" evidence="2">
    <location>
        <begin position="38"/>
        <end position="56"/>
    </location>
</feature>
<dbReference type="Pfam" id="PF23153">
    <property type="entry name" value="Aip3p_Bud6_N"/>
    <property type="match status" value="1"/>
</dbReference>
<organism evidence="4 5">
    <name type="scientific">Geotrichum candidum</name>
    <name type="common">Oospora lactis</name>
    <name type="synonym">Dipodascus geotrichum</name>
    <dbReference type="NCBI Taxonomy" id="1173061"/>
    <lineage>
        <taxon>Eukaryota</taxon>
        <taxon>Fungi</taxon>
        <taxon>Dikarya</taxon>
        <taxon>Ascomycota</taxon>
        <taxon>Saccharomycotina</taxon>
        <taxon>Dipodascomycetes</taxon>
        <taxon>Dipodascales</taxon>
        <taxon>Dipodascaceae</taxon>
        <taxon>Geotrichum</taxon>
    </lineage>
</organism>
<dbReference type="Gene3D" id="1.20.58.1540">
    <property type="entry name" value="Actin interacting protein 3, C-terminal domain"/>
    <property type="match status" value="1"/>
</dbReference>
<feature type="compositionally biased region" description="Polar residues" evidence="2">
    <location>
        <begin position="412"/>
        <end position="429"/>
    </location>
</feature>
<feature type="compositionally biased region" description="Gly residues" evidence="2">
    <location>
        <begin position="1"/>
        <end position="10"/>
    </location>
</feature>
<evidence type="ECO:0000313" key="5">
    <source>
        <dbReference type="Proteomes" id="UP000242525"/>
    </source>
</evidence>
<dbReference type="InterPro" id="IPR005613">
    <property type="entry name" value="AIP3_C"/>
</dbReference>
<feature type="compositionally biased region" description="Low complexity" evidence="2">
    <location>
        <begin position="63"/>
        <end position="84"/>
    </location>
</feature>
<feature type="compositionally biased region" description="Polar residues" evidence="2">
    <location>
        <begin position="22"/>
        <end position="34"/>
    </location>
</feature>
<feature type="compositionally biased region" description="Acidic residues" evidence="2">
    <location>
        <begin position="1028"/>
        <end position="1048"/>
    </location>
</feature>
<evidence type="ECO:0000313" key="4">
    <source>
        <dbReference type="EMBL" id="CDO54752.1"/>
    </source>
</evidence>
<accession>A0A0J9XBU4</accession>
<comment type="caution">
    <text evidence="4">The sequence shown here is derived from an EMBL/GenBank/DDBJ whole genome shotgun (WGS) entry which is preliminary data.</text>
</comment>
<dbReference type="PANTHER" id="PTHR22741:SF10">
    <property type="entry name" value="COILED-COIL DOMAIN-CONTAINING PROTEIN CG32809"/>
    <property type="match status" value="1"/>
</dbReference>
<evidence type="ECO:0000256" key="1">
    <source>
        <dbReference type="ARBA" id="ARBA00023054"/>
    </source>
</evidence>
<dbReference type="InterPro" id="IPR022782">
    <property type="entry name" value="AIP3-like_C"/>
</dbReference>
<feature type="compositionally biased region" description="Basic residues" evidence="2">
    <location>
        <begin position="936"/>
        <end position="965"/>
    </location>
</feature>
<dbReference type="OrthoDB" id="783096at2759"/>
<dbReference type="GO" id="GO:0030010">
    <property type="term" value="P:establishment of cell polarity"/>
    <property type="evidence" value="ECO:0007669"/>
    <property type="project" value="TreeGrafter"/>
</dbReference>
<keyword evidence="5" id="KW-1185">Reference proteome</keyword>
<sequence>MNPSSLGGGTSPNHPYGGHAHSLSSTPNPNNPVGQGQAPGTSTGTGTNAGTRSASAPTQVGYNSSNNNSNSSIGSSLNGSQSNLAHRGPPSTTPPAHRAQLHQSSASQSLQPQYPPTPGGSAGNPRSYSPMYTIESTVTRLLVATKQLLESITQWSHGEATEQDVSDVYVNLGNEFNVACRAFLSSGVDVADLGDVPQSLRTILERALSEEPSQENLDKYLPSIRDIIVTLLRQLKQKQTIIRSHAANHQSPPNPPRMPPPPIQQPSQQQQPQPQQPPQQSYTGPRRSPQATTPRSQGRTDSTSSVQTLPNRNTSTTSVKKTDSIKSVQGTPASSYAHNRNQSTFSIAESTVSTTATAAPTQPRKDPLAALQRGEALERRASRRFSAYQFAKLAHSGVAREGIPDMPPMPSDRSTTSYLPTKTPRSTSRAEITSSTALLNDGDVPISANALRAPPIGRVTNPSVATIAESSVGETESEAPLGKIILFLQIGRNVKKCFVETSELTIPALRLLFIDKFAYSNSESFPEIYIQDPKSGIRYELDEEALANDVRSGSLLSLNVEVVDEVKKQIDEGLAVLTKHVVDLNNKVSSNSTTITELANSQKSIQESYEKMLESGVKVQASPATAIAAQAAANDEVTAGGTLAVTDTQKLVSVRKEIAVVKQVSSNTISELRKTITDLIKKSQQLQAANALPPPGDSSRSFMERCFKKLSADSDKLLTDADDLQDIIEALRKDVAQRAVRPDVRKMESVAKELATARQDLQSIEQFIVSEKVGWKKIWERELDKICEEQQTLKLHEDIIVDLFDDLDKAAQTFELVEQCISEQTKSGGPRPLRHVTLPPPVESVIHAKDAVLSEVSALQPNHERRVEAIERAEKLRKKELQIRGITADVFKQELGEFVSDDKLKKSGGVEEVERVMKAREAKSREEAQKVEKLLKKEKKKEKKDKKDKKDKKERKEKKEKKKKKKESEEATVADGGAAVASGAGDDGVEAAQDDSSPTPVGADNLPGSPPLAKDGSHNDPTLKASDPDDDDNEEDDDDDSDEEEEQDDSKTDLGAFHSADSSPANSSVELSKDNVRS</sequence>
<gene>
    <name evidence="4" type="ORF">BN980_GECA08s04102g</name>
</gene>
<evidence type="ECO:0000256" key="2">
    <source>
        <dbReference type="SAM" id="MobiDB-lite"/>
    </source>
</evidence>
<feature type="region of interest" description="Disordered" evidence="2">
    <location>
        <begin position="246"/>
        <end position="340"/>
    </location>
</feature>
<feature type="region of interest" description="Disordered" evidence="2">
    <location>
        <begin position="401"/>
        <end position="429"/>
    </location>
</feature>
<dbReference type="PANTHER" id="PTHR22741">
    <property type="entry name" value="P140CAP/SNIP-RELATED"/>
    <property type="match status" value="1"/>
</dbReference>
<dbReference type="InterPro" id="IPR056279">
    <property type="entry name" value="Aip3p_Bud6_N"/>
</dbReference>
<feature type="compositionally biased region" description="Low complexity" evidence="2">
    <location>
        <begin position="265"/>
        <end position="281"/>
    </location>
</feature>
<feature type="compositionally biased region" description="Low complexity" evidence="2">
    <location>
        <begin position="971"/>
        <end position="984"/>
    </location>
</feature>
<keyword evidence="1" id="KW-0175">Coiled coil</keyword>
<feature type="compositionally biased region" description="Pro residues" evidence="2">
    <location>
        <begin position="252"/>
        <end position="264"/>
    </location>
</feature>
<dbReference type="GO" id="GO:0005737">
    <property type="term" value="C:cytoplasm"/>
    <property type="evidence" value="ECO:0007669"/>
    <property type="project" value="TreeGrafter"/>
</dbReference>
<feature type="region of interest" description="Disordered" evidence="2">
    <location>
        <begin position="919"/>
        <end position="1078"/>
    </location>
</feature>
<reference evidence="4" key="1">
    <citation type="submission" date="2014-03" db="EMBL/GenBank/DDBJ databases">
        <authorList>
            <person name="Casaregola S."/>
        </authorList>
    </citation>
    <scope>NUCLEOTIDE SEQUENCE [LARGE SCALE GENOMIC DNA]</scope>
    <source>
        <strain evidence="4">CLIB 918</strain>
    </source>
</reference>
<proteinExistence type="predicted"/>
<dbReference type="GO" id="GO:0051286">
    <property type="term" value="C:cell tip"/>
    <property type="evidence" value="ECO:0007669"/>
    <property type="project" value="TreeGrafter"/>
</dbReference>
<dbReference type="GO" id="GO:0005519">
    <property type="term" value="F:cytoskeletal regulatory protein binding"/>
    <property type="evidence" value="ECO:0007669"/>
    <property type="project" value="InterPro"/>
</dbReference>
<feature type="compositionally biased region" description="Basic and acidic residues" evidence="2">
    <location>
        <begin position="919"/>
        <end position="935"/>
    </location>
</feature>
<name>A0A0J9XBU4_GEOCN</name>
<feature type="domain" description="Actin interacting protein 3 C-terminal" evidence="3">
    <location>
        <begin position="487"/>
        <end position="922"/>
    </location>
</feature>
<dbReference type="Pfam" id="PF03915">
    <property type="entry name" value="AIP3"/>
    <property type="match status" value="1"/>
</dbReference>
<dbReference type="STRING" id="1173061.A0A0J9XBU4"/>
<dbReference type="AlphaFoldDB" id="A0A0J9XBU4"/>
<feature type="region of interest" description="Disordered" evidence="2">
    <location>
        <begin position="1"/>
        <end position="130"/>
    </location>
</feature>
<dbReference type="EMBL" id="CCBN010000008">
    <property type="protein sequence ID" value="CDO54752.1"/>
    <property type="molecule type" value="Genomic_DNA"/>
</dbReference>
<evidence type="ECO:0000259" key="3">
    <source>
        <dbReference type="SMART" id="SM00806"/>
    </source>
</evidence>
<feature type="compositionally biased region" description="Low complexity" evidence="2">
    <location>
        <begin position="101"/>
        <end position="111"/>
    </location>
</feature>